<keyword evidence="1" id="KW-0378">Hydrolase</keyword>
<reference evidence="3 4" key="1">
    <citation type="submission" date="2015-01" db="EMBL/GenBank/DDBJ databases">
        <title>Paenibacillus swuensis/DY6/whole genome sequencing.</title>
        <authorList>
            <person name="Kim M.K."/>
            <person name="Srinivasan S."/>
            <person name="Lee J.-J."/>
        </authorList>
    </citation>
    <scope>NUCLEOTIDE SEQUENCE [LARGE SCALE GENOMIC DNA]</scope>
    <source>
        <strain evidence="3 4">DY6</strain>
    </source>
</reference>
<dbReference type="SUPFAM" id="SSF50494">
    <property type="entry name" value="Trypsin-like serine proteases"/>
    <property type="match status" value="1"/>
</dbReference>
<dbReference type="Gene3D" id="2.40.10.10">
    <property type="entry name" value="Trypsin-like serine proteases"/>
    <property type="match status" value="2"/>
</dbReference>
<evidence type="ECO:0008006" key="5">
    <source>
        <dbReference type="Google" id="ProtNLM"/>
    </source>
</evidence>
<keyword evidence="2" id="KW-0472">Membrane</keyword>
<proteinExistence type="predicted"/>
<keyword evidence="1" id="KW-0645">Protease</keyword>
<dbReference type="KEGG" id="pswu:SY83_12730"/>
<keyword evidence="4" id="KW-1185">Reference proteome</keyword>
<gene>
    <name evidence="3" type="ORF">SY83_12730</name>
</gene>
<dbReference type="InterPro" id="IPR043504">
    <property type="entry name" value="Peptidase_S1_PA_chymotrypsin"/>
</dbReference>
<dbReference type="STRING" id="1178515.SY83_12730"/>
<evidence type="ECO:0000256" key="2">
    <source>
        <dbReference type="SAM" id="Phobius"/>
    </source>
</evidence>
<protein>
    <recommendedName>
        <fullName evidence="5">Peptidase S1</fullName>
    </recommendedName>
</protein>
<dbReference type="PANTHER" id="PTHR43019">
    <property type="entry name" value="SERINE ENDOPROTEASE DEGS"/>
    <property type="match status" value="1"/>
</dbReference>
<dbReference type="GO" id="GO:0004252">
    <property type="term" value="F:serine-type endopeptidase activity"/>
    <property type="evidence" value="ECO:0007669"/>
    <property type="project" value="InterPro"/>
</dbReference>
<keyword evidence="1" id="KW-0720">Serine protease</keyword>
<evidence type="ECO:0000313" key="4">
    <source>
        <dbReference type="Proteomes" id="UP000076927"/>
    </source>
</evidence>
<feature type="transmembrane region" description="Helical" evidence="2">
    <location>
        <begin position="20"/>
        <end position="37"/>
    </location>
</feature>
<evidence type="ECO:0000313" key="3">
    <source>
        <dbReference type="EMBL" id="ANE46995.1"/>
    </source>
</evidence>
<keyword evidence="2" id="KW-1133">Transmembrane helix</keyword>
<dbReference type="EMBL" id="CP011388">
    <property type="protein sequence ID" value="ANE46995.1"/>
    <property type="molecule type" value="Genomic_DNA"/>
</dbReference>
<dbReference type="Proteomes" id="UP000076927">
    <property type="component" value="Chromosome"/>
</dbReference>
<dbReference type="OrthoDB" id="9766361at2"/>
<organism evidence="3 4">
    <name type="scientific">Paenibacillus swuensis</name>
    <dbReference type="NCBI Taxonomy" id="1178515"/>
    <lineage>
        <taxon>Bacteria</taxon>
        <taxon>Bacillati</taxon>
        <taxon>Bacillota</taxon>
        <taxon>Bacilli</taxon>
        <taxon>Bacillales</taxon>
        <taxon>Paenibacillaceae</taxon>
        <taxon>Paenibacillus</taxon>
    </lineage>
</organism>
<dbReference type="RefSeq" id="WP_068607026.1">
    <property type="nucleotide sequence ID" value="NZ_CP011388.1"/>
</dbReference>
<keyword evidence="2" id="KW-0812">Transmembrane</keyword>
<evidence type="ECO:0000256" key="1">
    <source>
        <dbReference type="ARBA" id="ARBA00022825"/>
    </source>
</evidence>
<dbReference type="PATRIC" id="fig|1178515.4.peg.2548"/>
<dbReference type="InterPro" id="IPR001940">
    <property type="entry name" value="Peptidase_S1C"/>
</dbReference>
<feature type="transmembrane region" description="Helical" evidence="2">
    <location>
        <begin position="262"/>
        <end position="282"/>
    </location>
</feature>
<accession>A0A172TIW1</accession>
<name>A0A172TIW1_9BACL</name>
<dbReference type="Pfam" id="PF13365">
    <property type="entry name" value="Trypsin_2"/>
    <property type="match status" value="1"/>
</dbReference>
<dbReference type="PRINTS" id="PR00834">
    <property type="entry name" value="PROTEASES2C"/>
</dbReference>
<dbReference type="GO" id="GO:0006508">
    <property type="term" value="P:proteolysis"/>
    <property type="evidence" value="ECO:0007669"/>
    <property type="project" value="InterPro"/>
</dbReference>
<dbReference type="PANTHER" id="PTHR43019:SF23">
    <property type="entry name" value="PROTEASE DO-LIKE 5, CHLOROPLASTIC"/>
    <property type="match status" value="1"/>
</dbReference>
<dbReference type="AlphaFoldDB" id="A0A172TIW1"/>
<dbReference type="InterPro" id="IPR009003">
    <property type="entry name" value="Peptidase_S1_PA"/>
</dbReference>
<sequence length="292" mass="31837">MLRASRYRKGVFGASIKRAAIYMLVFLSGVIVTQMIFRTAEGHTPILSARDNVVRILAVTGSGEVTAGSGWLVGEREHSDARYVVTSYHVTVNGEALYVQQQGKTIEAVPVAADPLRDLIVLGIAEPLPGRSGLRLSDYREAEPTEQLWALGFPAVSDTVSGEMSSNTEEVTITNGIVSRMAVDPAGRHIIQMTAPINNGSSGGPVLNGRGEVIGVNTFKALEDSQGVFGAVHKDELIPLLKDAGVQRDYKSVFSPLSFIKWIEFIPVVLWSGLLLLWVFAYRKADYRVYRS</sequence>